<evidence type="ECO:0000256" key="12">
    <source>
        <dbReference type="PIRSR" id="PIRSR001492-2"/>
    </source>
</evidence>
<feature type="active site" description="Phosphoserine intermediate" evidence="9 11">
    <location>
        <position position="65"/>
    </location>
</feature>
<feature type="binding site" evidence="9 13">
    <location>
        <position position="446"/>
    </location>
    <ligand>
        <name>Mn(2+)</name>
        <dbReference type="ChEBI" id="CHEBI:29035"/>
        <label>2</label>
    </ligand>
</feature>
<comment type="similarity">
    <text evidence="4 9">Belongs to the BPG-independent phosphoglycerate mutase family.</text>
</comment>
<dbReference type="AlphaFoldDB" id="A0A1G1Y4P5"/>
<dbReference type="InterPro" id="IPR036646">
    <property type="entry name" value="PGAM_B_sf"/>
</dbReference>
<feature type="binding site" evidence="9 13">
    <location>
        <position position="408"/>
    </location>
    <ligand>
        <name>Mn(2+)</name>
        <dbReference type="ChEBI" id="CHEBI:29035"/>
        <label>1</label>
    </ligand>
</feature>
<dbReference type="FunFam" id="3.40.1450.10:FF:000002">
    <property type="entry name" value="2,3-bisphosphoglycerate-independent phosphoglycerate mutase"/>
    <property type="match status" value="1"/>
</dbReference>
<dbReference type="CDD" id="cd16010">
    <property type="entry name" value="iPGM"/>
    <property type="match status" value="1"/>
</dbReference>
<feature type="binding site" evidence="9 13">
    <location>
        <position position="464"/>
    </location>
    <ligand>
        <name>Mn(2+)</name>
        <dbReference type="ChEBI" id="CHEBI:29035"/>
        <label>1</label>
    </ligand>
</feature>
<evidence type="ECO:0000259" key="14">
    <source>
        <dbReference type="Pfam" id="PF01676"/>
    </source>
</evidence>
<evidence type="ECO:0000256" key="2">
    <source>
        <dbReference type="ARBA" id="ARBA00002315"/>
    </source>
</evidence>
<dbReference type="InterPro" id="IPR006124">
    <property type="entry name" value="Metalloenzyme"/>
</dbReference>
<dbReference type="Gene3D" id="3.40.1450.10">
    <property type="entry name" value="BPG-independent phosphoglycerate mutase, domain B"/>
    <property type="match status" value="1"/>
</dbReference>
<feature type="binding site" evidence="9 13">
    <location>
        <position position="445"/>
    </location>
    <ligand>
        <name>Mn(2+)</name>
        <dbReference type="ChEBI" id="CHEBI:29035"/>
        <label>2</label>
    </ligand>
</feature>
<keyword evidence="5 9" id="KW-0479">Metal-binding</keyword>
<comment type="subunit">
    <text evidence="9">Monomer.</text>
</comment>
<dbReference type="InterPro" id="IPR011258">
    <property type="entry name" value="BPG-indep_PGM_N"/>
</dbReference>
<dbReference type="PANTHER" id="PTHR31637:SF0">
    <property type="entry name" value="2,3-BISPHOSPHOGLYCERATE-INDEPENDENT PHOSPHOGLYCERATE MUTASE"/>
    <property type="match status" value="1"/>
</dbReference>
<gene>
    <name evidence="9" type="primary">gpmI</name>
    <name evidence="16" type="ORF">A2744_03825</name>
</gene>
<dbReference type="HAMAP" id="MF_01038">
    <property type="entry name" value="GpmI"/>
    <property type="match status" value="1"/>
</dbReference>
<evidence type="ECO:0000256" key="9">
    <source>
        <dbReference type="HAMAP-Rule" id="MF_01038"/>
    </source>
</evidence>
<evidence type="ECO:0000259" key="15">
    <source>
        <dbReference type="Pfam" id="PF06415"/>
    </source>
</evidence>
<comment type="caution">
    <text evidence="16">The sequence shown here is derived from an EMBL/GenBank/DDBJ whole genome shotgun (WGS) entry which is preliminary data.</text>
</comment>
<evidence type="ECO:0000256" key="5">
    <source>
        <dbReference type="ARBA" id="ARBA00022723"/>
    </source>
</evidence>
<dbReference type="InterPro" id="IPR005995">
    <property type="entry name" value="Pgm_bpd_ind"/>
</dbReference>
<dbReference type="Proteomes" id="UP000178240">
    <property type="component" value="Unassembled WGS sequence"/>
</dbReference>
<evidence type="ECO:0000256" key="11">
    <source>
        <dbReference type="PIRSR" id="PIRSR001492-1"/>
    </source>
</evidence>
<dbReference type="SUPFAM" id="SSF64158">
    <property type="entry name" value="2,3-Bisphosphoglycerate-independent phosphoglycerate mutase, substrate-binding domain"/>
    <property type="match status" value="1"/>
</dbReference>
<dbReference type="EMBL" id="MHIE01000003">
    <property type="protein sequence ID" value="OGY46547.1"/>
    <property type="molecule type" value="Genomic_DNA"/>
</dbReference>
<dbReference type="GO" id="GO:0006007">
    <property type="term" value="P:glucose catabolic process"/>
    <property type="evidence" value="ECO:0007669"/>
    <property type="project" value="InterPro"/>
</dbReference>
<feature type="binding site" evidence="9 12">
    <location>
        <position position="188"/>
    </location>
    <ligand>
        <name>substrate</name>
    </ligand>
</feature>
<feature type="binding site" evidence="9 12">
    <location>
        <position position="126"/>
    </location>
    <ligand>
        <name>substrate</name>
    </ligand>
</feature>
<evidence type="ECO:0000256" key="4">
    <source>
        <dbReference type="ARBA" id="ARBA00008819"/>
    </source>
</evidence>
<dbReference type="GO" id="GO:0006096">
    <property type="term" value="P:glycolytic process"/>
    <property type="evidence" value="ECO:0007669"/>
    <property type="project" value="UniProtKB-UniRule"/>
</dbReference>
<feature type="binding site" evidence="9 12">
    <location>
        <position position="337"/>
    </location>
    <ligand>
        <name>substrate</name>
    </ligand>
</feature>
<dbReference type="UniPathway" id="UPA00109">
    <property type="reaction ID" value="UER00186"/>
</dbReference>
<name>A0A1G1Y4P5_9BACT</name>
<dbReference type="STRING" id="1797535.A2744_03825"/>
<reference evidence="16 17" key="1">
    <citation type="journal article" date="2016" name="Nat. Commun.">
        <title>Thousands of microbial genomes shed light on interconnected biogeochemical processes in an aquifer system.</title>
        <authorList>
            <person name="Anantharaman K."/>
            <person name="Brown C.T."/>
            <person name="Hug L.A."/>
            <person name="Sharon I."/>
            <person name="Castelle C.J."/>
            <person name="Probst A.J."/>
            <person name="Thomas B.C."/>
            <person name="Singh A."/>
            <person name="Wilkins M.J."/>
            <person name="Karaoz U."/>
            <person name="Brodie E.L."/>
            <person name="Williams K.H."/>
            <person name="Hubbard S.S."/>
            <person name="Banfield J.F."/>
        </authorList>
    </citation>
    <scope>NUCLEOTIDE SEQUENCE [LARGE SCALE GENOMIC DNA]</scope>
</reference>
<dbReference type="GO" id="GO:0030145">
    <property type="term" value="F:manganese ion binding"/>
    <property type="evidence" value="ECO:0007669"/>
    <property type="project" value="UniProtKB-UniRule"/>
</dbReference>
<feature type="domain" description="Metalloenzyme" evidence="14">
    <location>
        <begin position="7"/>
        <end position="517"/>
    </location>
</feature>
<dbReference type="PANTHER" id="PTHR31637">
    <property type="entry name" value="2,3-BISPHOSPHOGLYCERATE-INDEPENDENT PHOSPHOGLYCERATE MUTASE"/>
    <property type="match status" value="1"/>
</dbReference>
<keyword evidence="7 9" id="KW-0464">Manganese</keyword>
<sequence length="528" mass="58375">MVQTRPKPVMLIIFDGFGIAPPSKGNAISLSKKPVLDHLVSHYPTLTLQASGEAVGLSWGEMGNSEVGHLNLGYGNIVYQTLPKINKSIEDGSFFKNEKFLKAIKQAKDNKSNLHLIGLVSNGGVHSHHDHLYSLLELCQKEGLKNVYIHAFLDGRDTAKDGAIGFIKLLQAKIKEVGVGTIASLSGRFFAMDRDNHWDREEKVYRVIAEGVSDSKADDPIKAIESFYQKEIFDEEFTPTVIMNGAKPTVVIKEKDAVIFFNYRADRARQMATIFTVPGFDKFKRQYLKELVFVTFTEYAKDLPVDVAYPPAVIERPLARIFQDQNLIQLHAAETEKYAHITFFLNGGRENPFQNEDRILVPSPPVPSYDQKPEMSAFELTNKLLAAIKQDKYDFIVVNFANPDMVGHTGVIPATMKAVETCDKCLGQLVNLVLEKGGALFLTSDHGNCDEMINLQTGEVSKEHSTNPVPFLAVGRQWEGKSLIPGLDSAGGDLSIITPSGLLADIAPTILKTMEINQPVDMTGSPLI</sequence>
<evidence type="ECO:0000256" key="7">
    <source>
        <dbReference type="ARBA" id="ARBA00023211"/>
    </source>
</evidence>
<dbReference type="SUPFAM" id="SSF53649">
    <property type="entry name" value="Alkaline phosphatase-like"/>
    <property type="match status" value="1"/>
</dbReference>
<dbReference type="EC" id="5.4.2.12" evidence="9 10"/>
<dbReference type="InterPro" id="IPR017850">
    <property type="entry name" value="Alkaline_phosphatase_core_sf"/>
</dbReference>
<evidence type="ECO:0000313" key="17">
    <source>
        <dbReference type="Proteomes" id="UP000178240"/>
    </source>
</evidence>
<evidence type="ECO:0000256" key="6">
    <source>
        <dbReference type="ARBA" id="ARBA00023152"/>
    </source>
</evidence>
<organism evidence="16 17">
    <name type="scientific">Candidatus Buchananbacteria bacterium RIFCSPHIGHO2_01_FULL_44_11</name>
    <dbReference type="NCBI Taxonomy" id="1797535"/>
    <lineage>
        <taxon>Bacteria</taxon>
        <taxon>Candidatus Buchananiibacteriota</taxon>
    </lineage>
</organism>
<keyword evidence="8 9" id="KW-0413">Isomerase</keyword>
<evidence type="ECO:0000313" key="16">
    <source>
        <dbReference type="EMBL" id="OGY46547.1"/>
    </source>
</evidence>
<evidence type="ECO:0000256" key="3">
    <source>
        <dbReference type="ARBA" id="ARBA00004798"/>
    </source>
</evidence>
<comment type="cofactor">
    <cofactor evidence="9">
        <name>Mn(2+)</name>
        <dbReference type="ChEBI" id="CHEBI:29035"/>
    </cofactor>
    <text evidence="9">Binds 2 manganese ions per subunit.</text>
</comment>
<feature type="binding site" evidence="9 13">
    <location>
        <position position="15"/>
    </location>
    <ligand>
        <name>Mn(2+)</name>
        <dbReference type="ChEBI" id="CHEBI:29035"/>
        <label>2</label>
    </ligand>
</feature>
<protein>
    <recommendedName>
        <fullName evidence="9 10">2,3-bisphosphoglycerate-independent phosphoglycerate mutase</fullName>
        <shortName evidence="9">BPG-independent PGAM</shortName>
        <shortName evidence="9">Phosphoglyceromutase</shortName>
        <shortName evidence="9">iPGM</shortName>
        <ecNumber evidence="9 10">5.4.2.12</ecNumber>
    </recommendedName>
</protein>
<evidence type="ECO:0000256" key="8">
    <source>
        <dbReference type="ARBA" id="ARBA00023235"/>
    </source>
</evidence>
<feature type="binding site" evidence="9 13">
    <location>
        <position position="404"/>
    </location>
    <ligand>
        <name>Mn(2+)</name>
        <dbReference type="ChEBI" id="CHEBI:29035"/>
        <label>1</label>
    </ligand>
</feature>
<feature type="binding site" evidence="9 13">
    <location>
        <position position="65"/>
    </location>
    <ligand>
        <name>Mn(2+)</name>
        <dbReference type="ChEBI" id="CHEBI:29035"/>
        <label>2</label>
    </ligand>
</feature>
<comment type="function">
    <text evidence="2 9">Catalyzes the interconversion of 2-phosphoglycerate and 3-phosphoglycerate.</text>
</comment>
<feature type="binding site" evidence="9 12">
    <location>
        <begin position="156"/>
        <end position="157"/>
    </location>
    <ligand>
        <name>substrate</name>
    </ligand>
</feature>
<dbReference type="Pfam" id="PF01676">
    <property type="entry name" value="Metalloenzyme"/>
    <property type="match status" value="1"/>
</dbReference>
<feature type="binding site" evidence="9 12">
    <location>
        <position position="194"/>
    </location>
    <ligand>
        <name>substrate</name>
    </ligand>
</feature>
<dbReference type="GO" id="GO:0004619">
    <property type="term" value="F:phosphoglycerate mutase activity"/>
    <property type="evidence" value="ECO:0007669"/>
    <property type="project" value="UniProtKB-UniRule"/>
</dbReference>
<dbReference type="NCBIfam" id="TIGR01307">
    <property type="entry name" value="pgm_bpd_ind"/>
    <property type="match status" value="1"/>
</dbReference>
<proteinExistence type="inferred from homology"/>
<dbReference type="PIRSF" id="PIRSF001492">
    <property type="entry name" value="IPGAM"/>
    <property type="match status" value="1"/>
</dbReference>
<feature type="domain" description="BPG-independent PGAM N-terminal" evidence="15">
    <location>
        <begin position="85"/>
        <end position="300"/>
    </location>
</feature>
<feature type="binding site" evidence="9 12">
    <location>
        <begin position="264"/>
        <end position="267"/>
    </location>
    <ligand>
        <name>substrate</name>
    </ligand>
</feature>
<keyword evidence="6 9" id="KW-0324">Glycolysis</keyword>
<evidence type="ECO:0000256" key="1">
    <source>
        <dbReference type="ARBA" id="ARBA00000370"/>
    </source>
</evidence>
<evidence type="ECO:0000256" key="10">
    <source>
        <dbReference type="NCBIfam" id="TIGR01307"/>
    </source>
</evidence>
<comment type="pathway">
    <text evidence="3 9">Carbohydrate degradation; glycolysis; pyruvate from D-glyceraldehyde 3-phosphate: step 3/5.</text>
</comment>
<dbReference type="Gene3D" id="3.40.720.10">
    <property type="entry name" value="Alkaline Phosphatase, subunit A"/>
    <property type="match status" value="1"/>
</dbReference>
<comment type="catalytic activity">
    <reaction evidence="1 9">
        <text>(2R)-2-phosphoglycerate = (2R)-3-phosphoglycerate</text>
        <dbReference type="Rhea" id="RHEA:15901"/>
        <dbReference type="ChEBI" id="CHEBI:58272"/>
        <dbReference type="ChEBI" id="CHEBI:58289"/>
        <dbReference type="EC" id="5.4.2.12"/>
    </reaction>
</comment>
<accession>A0A1G1Y4P5</accession>
<evidence type="ECO:0000256" key="13">
    <source>
        <dbReference type="PIRSR" id="PIRSR001492-3"/>
    </source>
</evidence>
<dbReference type="Pfam" id="PF06415">
    <property type="entry name" value="iPGM_N"/>
    <property type="match status" value="1"/>
</dbReference>
<dbReference type="GO" id="GO:0005829">
    <property type="term" value="C:cytosol"/>
    <property type="evidence" value="ECO:0007669"/>
    <property type="project" value="TreeGrafter"/>
</dbReference>